<accession>A0A4R2KDY9</accession>
<dbReference type="Proteomes" id="UP000295142">
    <property type="component" value="Unassembled WGS sequence"/>
</dbReference>
<keyword evidence="5" id="KW-0064">Aspartyl protease</keyword>
<keyword evidence="11" id="KW-1185">Reference proteome</keyword>
<feature type="binding site" evidence="9">
    <location>
        <position position="22"/>
    </location>
    <ligand>
        <name>Ni(2+)</name>
        <dbReference type="ChEBI" id="CHEBI:49786"/>
    </ligand>
</feature>
<evidence type="ECO:0000256" key="9">
    <source>
        <dbReference type="PIRSR" id="PIRSR604419-1"/>
    </source>
</evidence>
<dbReference type="GO" id="GO:0008047">
    <property type="term" value="F:enzyme activator activity"/>
    <property type="evidence" value="ECO:0007669"/>
    <property type="project" value="InterPro"/>
</dbReference>
<comment type="caution">
    <text evidence="10">The sequence shown here is derived from an EMBL/GenBank/DDBJ whole genome shotgun (WGS) entry which is preliminary data.</text>
</comment>
<dbReference type="EMBL" id="SLWW01000009">
    <property type="protein sequence ID" value="TCO70552.1"/>
    <property type="molecule type" value="Genomic_DNA"/>
</dbReference>
<proteinExistence type="inferred from homology"/>
<dbReference type="AlphaFoldDB" id="A0A4R2KDY9"/>
<evidence type="ECO:0000256" key="2">
    <source>
        <dbReference type="ARBA" id="ARBA00022596"/>
    </source>
</evidence>
<evidence type="ECO:0000256" key="7">
    <source>
        <dbReference type="ARBA" id="ARBA00058324"/>
    </source>
</evidence>
<dbReference type="InterPro" id="IPR000671">
    <property type="entry name" value="Peptidase_A31"/>
</dbReference>
<evidence type="ECO:0000313" key="10">
    <source>
        <dbReference type="EMBL" id="TCO70552.1"/>
    </source>
</evidence>
<evidence type="ECO:0000256" key="1">
    <source>
        <dbReference type="ARBA" id="ARBA00006814"/>
    </source>
</evidence>
<comment type="similarity">
    <text evidence="1">Belongs to the peptidase A31 family.</text>
</comment>
<dbReference type="GO" id="GO:0016485">
    <property type="term" value="P:protein processing"/>
    <property type="evidence" value="ECO:0007669"/>
    <property type="project" value="InterPro"/>
</dbReference>
<evidence type="ECO:0000256" key="3">
    <source>
        <dbReference type="ARBA" id="ARBA00022670"/>
    </source>
</evidence>
<dbReference type="GO" id="GO:0046872">
    <property type="term" value="F:metal ion binding"/>
    <property type="evidence" value="ECO:0007669"/>
    <property type="project" value="UniProtKB-KW"/>
</dbReference>
<dbReference type="Gene3D" id="3.40.50.1450">
    <property type="entry name" value="HybD-like"/>
    <property type="match status" value="1"/>
</dbReference>
<keyword evidence="3" id="KW-0645">Protease</keyword>
<name>A0A4R2KDY9_9RHOB</name>
<evidence type="ECO:0000256" key="5">
    <source>
        <dbReference type="ARBA" id="ARBA00022750"/>
    </source>
</evidence>
<dbReference type="PANTHER" id="PTHR30302">
    <property type="entry name" value="HYDROGENASE 1 MATURATION PROTEASE"/>
    <property type="match status" value="1"/>
</dbReference>
<evidence type="ECO:0000256" key="4">
    <source>
        <dbReference type="ARBA" id="ARBA00022723"/>
    </source>
</evidence>
<sequence length="207" mass="21570">MPAAPSDSVLILGIGNVLWADEGFGPRCVEALAESRTLPDCVRVLDGGTQGLYLLPFLEEAGSLLIFDAVDYGLVPGTLKIVRDAEVPAFMGAKKMSLHQTGFQDVLATAALMGRLPGRMTLIGCQPAELEDYGGGLTPTVAAMIAPALAEGVTELARWGIAVAPGRTHAPDLADPAIRRDAYEGGRPSADDACRVGDARFLPGRAG</sequence>
<dbReference type="InterPro" id="IPR004419">
    <property type="entry name" value="Pept_A31_hyd_express"/>
</dbReference>
<dbReference type="Pfam" id="PF01750">
    <property type="entry name" value="HycI"/>
    <property type="match status" value="1"/>
</dbReference>
<keyword evidence="4 9" id="KW-0479">Metal-binding</keyword>
<feature type="binding site" evidence="9">
    <location>
        <position position="99"/>
    </location>
    <ligand>
        <name>Ni(2+)</name>
        <dbReference type="ChEBI" id="CHEBI:49786"/>
    </ligand>
</feature>
<dbReference type="FunFam" id="3.40.50.1450:FF:000002">
    <property type="entry name" value="Hydrogenase 1 maturation protease"/>
    <property type="match status" value="1"/>
</dbReference>
<keyword evidence="2 9" id="KW-0533">Nickel</keyword>
<dbReference type="GO" id="GO:0004190">
    <property type="term" value="F:aspartic-type endopeptidase activity"/>
    <property type="evidence" value="ECO:0007669"/>
    <property type="project" value="UniProtKB-KW"/>
</dbReference>
<evidence type="ECO:0000256" key="6">
    <source>
        <dbReference type="ARBA" id="ARBA00022801"/>
    </source>
</evidence>
<feature type="binding site" evidence="9">
    <location>
        <position position="68"/>
    </location>
    <ligand>
        <name>Ni(2+)</name>
        <dbReference type="ChEBI" id="CHEBI:49786"/>
    </ligand>
</feature>
<gene>
    <name evidence="10" type="ORF">EV655_10999</name>
</gene>
<dbReference type="OrthoDB" id="9792731at2"/>
<evidence type="ECO:0000256" key="8">
    <source>
        <dbReference type="ARBA" id="ARBA00067626"/>
    </source>
</evidence>
<protein>
    <recommendedName>
        <fullName evidence="8">Hydrogenase expression/formation protein HupD</fullName>
    </recommendedName>
</protein>
<dbReference type="InterPro" id="IPR023430">
    <property type="entry name" value="Pept_HybD-like_dom_sf"/>
</dbReference>
<keyword evidence="6" id="KW-0378">Hydrolase</keyword>
<dbReference type="RefSeq" id="WP_132545260.1">
    <property type="nucleotide sequence ID" value="NZ_SLWW01000009.1"/>
</dbReference>
<reference evidence="10 11" key="1">
    <citation type="submission" date="2019-03" db="EMBL/GenBank/DDBJ databases">
        <title>Genomic Encyclopedia of Type Strains, Phase IV (KMG-IV): sequencing the most valuable type-strain genomes for metagenomic binning, comparative biology and taxonomic classification.</title>
        <authorList>
            <person name="Goeker M."/>
        </authorList>
    </citation>
    <scope>NUCLEOTIDE SEQUENCE [LARGE SCALE GENOMIC DNA]</scope>
    <source>
        <strain evidence="10 11">DSM 4868</strain>
    </source>
</reference>
<dbReference type="PRINTS" id="PR00446">
    <property type="entry name" value="HYDRGNUPTAKE"/>
</dbReference>
<dbReference type="PANTHER" id="PTHR30302:SF1">
    <property type="entry name" value="HYDROGENASE 2 MATURATION PROTEASE"/>
    <property type="match status" value="1"/>
</dbReference>
<dbReference type="NCBIfam" id="TIGR00072">
    <property type="entry name" value="hydrog_prot"/>
    <property type="match status" value="1"/>
</dbReference>
<evidence type="ECO:0000313" key="11">
    <source>
        <dbReference type="Proteomes" id="UP000295142"/>
    </source>
</evidence>
<dbReference type="CDD" id="cd06062">
    <property type="entry name" value="H2MP_MemB-H2up"/>
    <property type="match status" value="1"/>
</dbReference>
<dbReference type="NCBIfam" id="TIGR00140">
    <property type="entry name" value="hupD"/>
    <property type="match status" value="1"/>
</dbReference>
<dbReference type="SUPFAM" id="SSF53163">
    <property type="entry name" value="HybD-like"/>
    <property type="match status" value="1"/>
</dbReference>
<organism evidence="10 11">
    <name type="scientific">Rhodovulum euryhalinum</name>
    <dbReference type="NCBI Taxonomy" id="35805"/>
    <lineage>
        <taxon>Bacteria</taxon>
        <taxon>Pseudomonadati</taxon>
        <taxon>Pseudomonadota</taxon>
        <taxon>Alphaproteobacteria</taxon>
        <taxon>Rhodobacterales</taxon>
        <taxon>Paracoccaceae</taxon>
        <taxon>Rhodovulum</taxon>
    </lineage>
</organism>
<comment type="function">
    <text evidence="7">Not known. Could be involved in the processing of hydrogenase.</text>
</comment>